<evidence type="ECO:0000313" key="14">
    <source>
        <dbReference type="EMBL" id="CAB4881985.1"/>
    </source>
</evidence>
<gene>
    <name evidence="13" type="ORF">UFOPK3164_00509</name>
    <name evidence="14" type="ORF">UFOPK3427_01579</name>
    <name evidence="15" type="ORF">UFOPK4112_00305</name>
</gene>
<dbReference type="Pfam" id="PF02687">
    <property type="entry name" value="FtsX"/>
    <property type="match status" value="1"/>
</dbReference>
<evidence type="ECO:0000256" key="1">
    <source>
        <dbReference type="ARBA" id="ARBA00004651"/>
    </source>
</evidence>
<evidence type="ECO:0000313" key="13">
    <source>
        <dbReference type="EMBL" id="CAB4822415.1"/>
    </source>
</evidence>
<protein>
    <recommendedName>
        <fullName evidence="3">Cell division protein FtsX</fullName>
    </recommendedName>
</protein>
<dbReference type="EMBL" id="CAFBLT010000002">
    <property type="protein sequence ID" value="CAB4881985.1"/>
    <property type="molecule type" value="Genomic_DNA"/>
</dbReference>
<dbReference type="EMBL" id="CAFABE010000015">
    <property type="protein sequence ID" value="CAB4822415.1"/>
    <property type="molecule type" value="Genomic_DNA"/>
</dbReference>
<comment type="subcellular location">
    <subcellularLocation>
        <location evidence="1">Cell membrane</location>
        <topology evidence="1">Multi-pass membrane protein</topology>
    </subcellularLocation>
</comment>
<proteinExistence type="inferred from homology"/>
<dbReference type="InterPro" id="IPR004513">
    <property type="entry name" value="FtsX"/>
</dbReference>
<keyword evidence="8 10" id="KW-0472">Membrane</keyword>
<evidence type="ECO:0000256" key="8">
    <source>
        <dbReference type="ARBA" id="ARBA00023136"/>
    </source>
</evidence>
<evidence type="ECO:0000256" key="9">
    <source>
        <dbReference type="ARBA" id="ARBA00023306"/>
    </source>
</evidence>
<dbReference type="PIRSF" id="PIRSF003097">
    <property type="entry name" value="FtsX"/>
    <property type="match status" value="1"/>
</dbReference>
<dbReference type="GO" id="GO:0005886">
    <property type="term" value="C:plasma membrane"/>
    <property type="evidence" value="ECO:0007669"/>
    <property type="project" value="UniProtKB-SubCell"/>
</dbReference>
<dbReference type="InterPro" id="IPR040690">
    <property type="entry name" value="FtsX_ECD"/>
</dbReference>
<feature type="transmembrane region" description="Helical" evidence="10">
    <location>
        <begin position="164"/>
        <end position="188"/>
    </location>
</feature>
<dbReference type="GO" id="GO:0051301">
    <property type="term" value="P:cell division"/>
    <property type="evidence" value="ECO:0007669"/>
    <property type="project" value="UniProtKB-KW"/>
</dbReference>
<dbReference type="Pfam" id="PF18075">
    <property type="entry name" value="FtsX_ECD"/>
    <property type="match status" value="1"/>
</dbReference>
<feature type="transmembrane region" description="Helical" evidence="10">
    <location>
        <begin position="265"/>
        <end position="288"/>
    </location>
</feature>
<feature type="domain" description="ABC3 transporter permease C-terminal" evidence="11">
    <location>
        <begin position="171"/>
        <end position="291"/>
    </location>
</feature>
<dbReference type="PANTHER" id="PTHR47755">
    <property type="entry name" value="CELL DIVISION PROTEIN FTSX"/>
    <property type="match status" value="1"/>
</dbReference>
<dbReference type="PANTHER" id="PTHR47755:SF1">
    <property type="entry name" value="CELL DIVISION PROTEIN FTSX"/>
    <property type="match status" value="1"/>
</dbReference>
<organism evidence="13">
    <name type="scientific">freshwater metagenome</name>
    <dbReference type="NCBI Taxonomy" id="449393"/>
    <lineage>
        <taxon>unclassified sequences</taxon>
        <taxon>metagenomes</taxon>
        <taxon>ecological metagenomes</taxon>
    </lineage>
</organism>
<reference evidence="13" key="1">
    <citation type="submission" date="2020-05" db="EMBL/GenBank/DDBJ databases">
        <authorList>
            <person name="Chiriac C."/>
            <person name="Salcher M."/>
            <person name="Ghai R."/>
            <person name="Kavagutti S V."/>
        </authorList>
    </citation>
    <scope>NUCLEOTIDE SEQUENCE</scope>
</reference>
<keyword evidence="6 10" id="KW-0812">Transmembrane</keyword>
<dbReference type="Gene3D" id="3.30.70.3040">
    <property type="match status" value="1"/>
</dbReference>
<name>A0A6J6ZNU8_9ZZZZ</name>
<keyword evidence="4" id="KW-1003">Cell membrane</keyword>
<dbReference type="AlphaFoldDB" id="A0A6J6ZNU8"/>
<keyword evidence="5" id="KW-0132">Cell division</keyword>
<accession>A0A6J6ZNU8</accession>
<evidence type="ECO:0000256" key="7">
    <source>
        <dbReference type="ARBA" id="ARBA00022989"/>
    </source>
</evidence>
<feature type="transmembrane region" description="Helical" evidence="10">
    <location>
        <begin position="221"/>
        <end position="242"/>
    </location>
</feature>
<evidence type="ECO:0000256" key="10">
    <source>
        <dbReference type="SAM" id="Phobius"/>
    </source>
</evidence>
<evidence type="ECO:0000259" key="12">
    <source>
        <dbReference type="Pfam" id="PF18075"/>
    </source>
</evidence>
<evidence type="ECO:0000256" key="4">
    <source>
        <dbReference type="ARBA" id="ARBA00022475"/>
    </source>
</evidence>
<keyword evidence="7 10" id="KW-1133">Transmembrane helix</keyword>
<evidence type="ECO:0000256" key="6">
    <source>
        <dbReference type="ARBA" id="ARBA00022692"/>
    </source>
</evidence>
<comment type="similarity">
    <text evidence="2">Belongs to the ABC-4 integral membrane protein family. FtsX subfamily.</text>
</comment>
<keyword evidence="9" id="KW-0131">Cell cycle</keyword>
<sequence length="294" mass="32069">MPVFAEYAVRETASNLWRNRLMTIAAVLTVAVSLALVGSALLLKQGAANAEAEWQRGTQVTIWMVPTASPSEIAAVGSQLKTLPYVNSCVYRGKAYDYQEARKLLTPSEFSVLQIQDMPTSYRCTPDQPSDAQIVANRFTGQPGVGQVAAPFQQIHAMEQTITVLQWVFLIIALVLLLSAAVLILNTIRLAIFARRREVSVMKLVGATNWFIRVPFMSEGLIQGLLGSIVAAAVVLGLHLWLNTLGDPNNPNSVLTQMRLTGWEVFWTDAVLVIVGVGIGAVGSFTAIRRFLDV</sequence>
<feature type="domain" description="FtsX extracellular" evidence="12">
    <location>
        <begin position="59"/>
        <end position="148"/>
    </location>
</feature>
<evidence type="ECO:0000259" key="11">
    <source>
        <dbReference type="Pfam" id="PF02687"/>
    </source>
</evidence>
<feature type="transmembrane region" description="Helical" evidence="10">
    <location>
        <begin position="21"/>
        <end position="43"/>
    </location>
</feature>
<evidence type="ECO:0000256" key="3">
    <source>
        <dbReference type="ARBA" id="ARBA00021907"/>
    </source>
</evidence>
<evidence type="ECO:0000313" key="15">
    <source>
        <dbReference type="EMBL" id="CAB5010913.1"/>
    </source>
</evidence>
<dbReference type="InterPro" id="IPR003838">
    <property type="entry name" value="ABC3_permease_C"/>
</dbReference>
<evidence type="ECO:0000256" key="5">
    <source>
        <dbReference type="ARBA" id="ARBA00022618"/>
    </source>
</evidence>
<evidence type="ECO:0000256" key="2">
    <source>
        <dbReference type="ARBA" id="ARBA00007379"/>
    </source>
</evidence>
<dbReference type="EMBL" id="CAFBPM010000002">
    <property type="protein sequence ID" value="CAB5010913.1"/>
    <property type="molecule type" value="Genomic_DNA"/>
</dbReference>